<organism evidence="3 4">
    <name type="scientific">Pisolithus microcarpus 441</name>
    <dbReference type="NCBI Taxonomy" id="765257"/>
    <lineage>
        <taxon>Eukaryota</taxon>
        <taxon>Fungi</taxon>
        <taxon>Dikarya</taxon>
        <taxon>Basidiomycota</taxon>
        <taxon>Agaricomycotina</taxon>
        <taxon>Agaricomycetes</taxon>
        <taxon>Agaricomycetidae</taxon>
        <taxon>Boletales</taxon>
        <taxon>Sclerodermatineae</taxon>
        <taxon>Pisolithaceae</taxon>
        <taxon>Pisolithus</taxon>
    </lineage>
</organism>
<keyword evidence="4" id="KW-1185">Reference proteome</keyword>
<sequence>MLYHKPPNLAKTPVWGCHVKVHDTSSSKLDMQARDRHWVGFDPESDSHRIYWPDTCSIGIKWSVTFEHQEVTKPSSVSLEGENEATNGGGITHQEGAQPQASGISDPLGNNFETPPPQPCCSNHQCFESDYMRCLQEGEGTCDGQITLDYMKQLQENSATLAFEEELAQDGNDSDPVYAMVAGTSEAEGLNPSTVHEAKSCSDWPKWHDTIAAELKSLSDVHTWDVVECPKGANIVGCKWVFKIK</sequence>
<dbReference type="STRING" id="765257.A0A0C9ZEM3"/>
<name>A0A0C9ZEM3_9AGAM</name>
<evidence type="ECO:0000259" key="2">
    <source>
        <dbReference type="Pfam" id="PF25597"/>
    </source>
</evidence>
<evidence type="ECO:0000313" key="3">
    <source>
        <dbReference type="EMBL" id="KIK18398.1"/>
    </source>
</evidence>
<reference evidence="4" key="2">
    <citation type="submission" date="2015-01" db="EMBL/GenBank/DDBJ databases">
        <title>Evolutionary Origins and Diversification of the Mycorrhizal Mutualists.</title>
        <authorList>
            <consortium name="DOE Joint Genome Institute"/>
            <consortium name="Mycorrhizal Genomics Consortium"/>
            <person name="Kohler A."/>
            <person name="Kuo A."/>
            <person name="Nagy L.G."/>
            <person name="Floudas D."/>
            <person name="Copeland A."/>
            <person name="Barry K.W."/>
            <person name="Cichocki N."/>
            <person name="Veneault-Fourrey C."/>
            <person name="LaButti K."/>
            <person name="Lindquist E.A."/>
            <person name="Lipzen A."/>
            <person name="Lundell T."/>
            <person name="Morin E."/>
            <person name="Murat C."/>
            <person name="Riley R."/>
            <person name="Ohm R."/>
            <person name="Sun H."/>
            <person name="Tunlid A."/>
            <person name="Henrissat B."/>
            <person name="Grigoriev I.V."/>
            <person name="Hibbett D.S."/>
            <person name="Martin F."/>
        </authorList>
    </citation>
    <scope>NUCLEOTIDE SEQUENCE [LARGE SCALE GENOMIC DNA]</scope>
    <source>
        <strain evidence="4">441</strain>
    </source>
</reference>
<dbReference type="AlphaFoldDB" id="A0A0C9ZEM3"/>
<dbReference type="Proteomes" id="UP000054018">
    <property type="component" value="Unassembled WGS sequence"/>
</dbReference>
<dbReference type="InterPro" id="IPR057670">
    <property type="entry name" value="SH3_retrovirus"/>
</dbReference>
<evidence type="ECO:0000313" key="4">
    <source>
        <dbReference type="Proteomes" id="UP000054018"/>
    </source>
</evidence>
<accession>A0A0C9ZEM3</accession>
<dbReference type="OrthoDB" id="2802215at2759"/>
<gene>
    <name evidence="3" type="ORF">PISMIDRAFT_109475</name>
</gene>
<dbReference type="Pfam" id="PF25597">
    <property type="entry name" value="SH3_retrovirus"/>
    <property type="match status" value="1"/>
</dbReference>
<proteinExistence type="predicted"/>
<feature type="region of interest" description="Disordered" evidence="1">
    <location>
        <begin position="73"/>
        <end position="111"/>
    </location>
</feature>
<dbReference type="EMBL" id="KN833806">
    <property type="protein sequence ID" value="KIK18398.1"/>
    <property type="molecule type" value="Genomic_DNA"/>
</dbReference>
<reference evidence="3 4" key="1">
    <citation type="submission" date="2014-04" db="EMBL/GenBank/DDBJ databases">
        <authorList>
            <consortium name="DOE Joint Genome Institute"/>
            <person name="Kuo A."/>
            <person name="Kohler A."/>
            <person name="Costa M.D."/>
            <person name="Nagy L.G."/>
            <person name="Floudas D."/>
            <person name="Copeland A."/>
            <person name="Barry K.W."/>
            <person name="Cichocki N."/>
            <person name="Veneault-Fourrey C."/>
            <person name="LaButti K."/>
            <person name="Lindquist E.A."/>
            <person name="Lipzen A."/>
            <person name="Lundell T."/>
            <person name="Morin E."/>
            <person name="Murat C."/>
            <person name="Sun H."/>
            <person name="Tunlid A."/>
            <person name="Henrissat B."/>
            <person name="Grigoriev I.V."/>
            <person name="Hibbett D.S."/>
            <person name="Martin F."/>
            <person name="Nordberg H.P."/>
            <person name="Cantor M.N."/>
            <person name="Hua S.X."/>
        </authorList>
    </citation>
    <scope>NUCLEOTIDE SEQUENCE [LARGE SCALE GENOMIC DNA]</scope>
    <source>
        <strain evidence="3 4">441</strain>
    </source>
</reference>
<feature type="domain" description="Retroviral polymerase SH3-like" evidence="2">
    <location>
        <begin position="17"/>
        <end position="74"/>
    </location>
</feature>
<dbReference type="HOGENOM" id="CLU_094068_0_0_1"/>
<protein>
    <recommendedName>
        <fullName evidence="2">Retroviral polymerase SH3-like domain-containing protein</fullName>
    </recommendedName>
</protein>
<evidence type="ECO:0000256" key="1">
    <source>
        <dbReference type="SAM" id="MobiDB-lite"/>
    </source>
</evidence>